<keyword evidence="4" id="KW-0804">Transcription</keyword>
<dbReference type="InterPro" id="IPR036390">
    <property type="entry name" value="WH_DNA-bd_sf"/>
</dbReference>
<dbReference type="GO" id="GO:0003677">
    <property type="term" value="F:DNA binding"/>
    <property type="evidence" value="ECO:0007669"/>
    <property type="project" value="UniProtKB-KW"/>
</dbReference>
<dbReference type="InterPro" id="IPR036388">
    <property type="entry name" value="WH-like_DNA-bd_sf"/>
</dbReference>
<protein>
    <submittedName>
        <fullName evidence="5">Predicted transcriptional regulator</fullName>
    </submittedName>
</protein>
<organism evidence="5 6">
    <name type="scientific">Lentzea albidocapillata subsp. violacea</name>
    <dbReference type="NCBI Taxonomy" id="128104"/>
    <lineage>
        <taxon>Bacteria</taxon>
        <taxon>Bacillati</taxon>
        <taxon>Actinomycetota</taxon>
        <taxon>Actinomycetes</taxon>
        <taxon>Pseudonocardiales</taxon>
        <taxon>Pseudonocardiaceae</taxon>
        <taxon>Lentzea</taxon>
    </lineage>
</organism>
<evidence type="ECO:0000256" key="2">
    <source>
        <dbReference type="ARBA" id="ARBA00023015"/>
    </source>
</evidence>
<dbReference type="EMBL" id="FNET01000019">
    <property type="protein sequence ID" value="SDM30440.1"/>
    <property type="molecule type" value="Genomic_DNA"/>
</dbReference>
<dbReference type="SUPFAM" id="SSF46785">
    <property type="entry name" value="Winged helix' DNA-binding domain"/>
    <property type="match status" value="1"/>
</dbReference>
<dbReference type="GO" id="GO:0045892">
    <property type="term" value="P:negative regulation of DNA-templated transcription"/>
    <property type="evidence" value="ECO:0007669"/>
    <property type="project" value="InterPro"/>
</dbReference>
<proteinExistence type="inferred from homology"/>
<dbReference type="AlphaFoldDB" id="A0A1G9S579"/>
<name>A0A1G9S579_9PSEU</name>
<dbReference type="Pfam" id="PF03965">
    <property type="entry name" value="Penicillinase_R"/>
    <property type="match status" value="1"/>
</dbReference>
<sequence length="125" mass="14460">MRRRILSVMQGLGELESAVMDVLWRADQALTVREVLSRLNRELAYTTVMTVLDNLHRKGWVQRDMVNRAYQYLPSTTREESAAAALRDLLNSTENPEGVLLRFTESASEGEISLLRRALRRRRSR</sequence>
<dbReference type="Gene3D" id="1.10.10.10">
    <property type="entry name" value="Winged helix-like DNA-binding domain superfamily/Winged helix DNA-binding domain"/>
    <property type="match status" value="1"/>
</dbReference>
<keyword evidence="3" id="KW-0238">DNA-binding</keyword>
<evidence type="ECO:0000256" key="3">
    <source>
        <dbReference type="ARBA" id="ARBA00023125"/>
    </source>
</evidence>
<comment type="similarity">
    <text evidence="1">Belongs to the BlaI transcriptional regulatory family.</text>
</comment>
<gene>
    <name evidence="5" type="ORF">SAMN04488074_119121</name>
</gene>
<evidence type="ECO:0000313" key="5">
    <source>
        <dbReference type="EMBL" id="SDM30440.1"/>
    </source>
</evidence>
<dbReference type="Proteomes" id="UP000199682">
    <property type="component" value="Unassembled WGS sequence"/>
</dbReference>
<accession>A0A1G9S579</accession>
<evidence type="ECO:0000256" key="4">
    <source>
        <dbReference type="ARBA" id="ARBA00023163"/>
    </source>
</evidence>
<reference evidence="6" key="1">
    <citation type="submission" date="2016-10" db="EMBL/GenBank/DDBJ databases">
        <authorList>
            <person name="Varghese N."/>
            <person name="Submissions S."/>
        </authorList>
    </citation>
    <scope>NUCLEOTIDE SEQUENCE [LARGE SCALE GENOMIC DNA]</scope>
    <source>
        <strain evidence="6">DSM 44796</strain>
    </source>
</reference>
<evidence type="ECO:0000313" key="6">
    <source>
        <dbReference type="Proteomes" id="UP000199682"/>
    </source>
</evidence>
<dbReference type="PIRSF" id="PIRSF019455">
    <property type="entry name" value="CopR_AtkY"/>
    <property type="match status" value="1"/>
</dbReference>
<keyword evidence="2" id="KW-0805">Transcription regulation</keyword>
<evidence type="ECO:0000256" key="1">
    <source>
        <dbReference type="ARBA" id="ARBA00011046"/>
    </source>
</evidence>
<dbReference type="InterPro" id="IPR005650">
    <property type="entry name" value="BlaI_family"/>
</dbReference>